<keyword evidence="1" id="KW-1133">Transmembrane helix</keyword>
<sequence length="163" mass="18578">MAPLFIAAFISLLMTGFFCFSITKTLSHVAPENQDIKPKLIWLLLIPGFNWIWNFVVATKLSSSLKKELTARDFDVTERPTFMQGMLYAAISLISVVPSVMIRLSAKTPEEMINATKGIPDNVAIAIEIIGILQIILFLTYWSKISWYKNVLEKDEQKEYEDK</sequence>
<evidence type="ECO:0000313" key="3">
    <source>
        <dbReference type="Proteomes" id="UP000238034"/>
    </source>
</evidence>
<evidence type="ECO:0000313" key="2">
    <source>
        <dbReference type="EMBL" id="PRY53836.1"/>
    </source>
</evidence>
<feature type="transmembrane region" description="Helical" evidence="1">
    <location>
        <begin position="40"/>
        <end position="61"/>
    </location>
</feature>
<organism evidence="2 3">
    <name type="scientific">Arcticibacter pallidicorallinus</name>
    <dbReference type="NCBI Taxonomy" id="1259464"/>
    <lineage>
        <taxon>Bacteria</taxon>
        <taxon>Pseudomonadati</taxon>
        <taxon>Bacteroidota</taxon>
        <taxon>Sphingobacteriia</taxon>
        <taxon>Sphingobacteriales</taxon>
        <taxon>Sphingobacteriaceae</taxon>
        <taxon>Arcticibacter</taxon>
    </lineage>
</organism>
<keyword evidence="1" id="KW-0472">Membrane</keyword>
<protein>
    <recommendedName>
        <fullName evidence="4">DUF4328 domain-containing protein</fullName>
    </recommendedName>
</protein>
<comment type="caution">
    <text evidence="2">The sequence shown here is derived from an EMBL/GenBank/DDBJ whole genome shotgun (WGS) entry which is preliminary data.</text>
</comment>
<reference evidence="2 3" key="1">
    <citation type="submission" date="2018-03" db="EMBL/GenBank/DDBJ databases">
        <title>Genomic Encyclopedia of Type Strains, Phase III (KMG-III): the genomes of soil and plant-associated and newly described type strains.</title>
        <authorList>
            <person name="Whitman W."/>
        </authorList>
    </citation>
    <scope>NUCLEOTIDE SEQUENCE [LARGE SCALE GENOMIC DNA]</scope>
    <source>
        <strain evidence="2 3">CGMCC 1.9313</strain>
    </source>
</reference>
<dbReference type="RefSeq" id="WP_106292416.1">
    <property type="nucleotide sequence ID" value="NZ_PVTH01000003.1"/>
</dbReference>
<feature type="transmembrane region" description="Helical" evidence="1">
    <location>
        <begin position="122"/>
        <end position="142"/>
    </location>
</feature>
<evidence type="ECO:0000256" key="1">
    <source>
        <dbReference type="SAM" id="Phobius"/>
    </source>
</evidence>
<feature type="transmembrane region" description="Helical" evidence="1">
    <location>
        <begin position="82"/>
        <end position="102"/>
    </location>
</feature>
<proteinExistence type="predicted"/>
<dbReference type="Proteomes" id="UP000238034">
    <property type="component" value="Unassembled WGS sequence"/>
</dbReference>
<gene>
    <name evidence="2" type="ORF">B0I27_103309</name>
</gene>
<name>A0A2T0U7D7_9SPHI</name>
<dbReference type="EMBL" id="PVTH01000003">
    <property type="protein sequence ID" value="PRY53836.1"/>
    <property type="molecule type" value="Genomic_DNA"/>
</dbReference>
<dbReference type="AlphaFoldDB" id="A0A2T0U7D7"/>
<accession>A0A2T0U7D7</accession>
<dbReference type="OrthoDB" id="796869at2"/>
<keyword evidence="3" id="KW-1185">Reference proteome</keyword>
<keyword evidence="1" id="KW-0812">Transmembrane</keyword>
<evidence type="ECO:0008006" key="4">
    <source>
        <dbReference type="Google" id="ProtNLM"/>
    </source>
</evidence>